<dbReference type="Pfam" id="PF11376">
    <property type="entry name" value="DUF3179"/>
    <property type="match status" value="1"/>
</dbReference>
<dbReference type="EMBL" id="CAJZAI010000026">
    <property type="protein sequence ID" value="CAG9184715.1"/>
    <property type="molecule type" value="Genomic_DNA"/>
</dbReference>
<dbReference type="InterPro" id="IPR021516">
    <property type="entry name" value="DUF3179"/>
</dbReference>
<sequence>MNIPIAWNLAAVSRVSRWLLTLAYLIALVWSSPVWCGDRNANGFDLQGALVSRDEIVNGGPPRDGIPALIAPPFVAASEATFLRSDDRVLGVLLNGMAKAYPERILIWHEIVNDEFNGEPLVISFCPLCGTGAAYSARVDGKRLTFGVSGLLYNSNLLLYDKQTESLWSQMLGKAISGPLKGAALKDFPITHTTWQAWQKEHPHTVVLSERTGYQRDYGFNPYSDYLTNAVVMFRTRQESHRFHPKEWVLGVEANGAYKAYPFTELAKAGNVVRDRVGGRLIEIRLDPATRSAQAISNDEPYRSQTAYWFAWFAFHPRTEAYQAPSTTRR</sequence>
<organism evidence="1 2">
    <name type="scientific">Cupriavidus laharis</name>
    <dbReference type="NCBI Taxonomy" id="151654"/>
    <lineage>
        <taxon>Bacteria</taxon>
        <taxon>Pseudomonadati</taxon>
        <taxon>Pseudomonadota</taxon>
        <taxon>Betaproteobacteria</taxon>
        <taxon>Burkholderiales</taxon>
        <taxon>Burkholderiaceae</taxon>
        <taxon>Cupriavidus</taxon>
    </lineage>
</organism>
<dbReference type="Proteomes" id="UP000727654">
    <property type="component" value="Unassembled WGS sequence"/>
</dbReference>
<keyword evidence="2" id="KW-1185">Reference proteome</keyword>
<name>A0ABN7ZFH6_9BURK</name>
<accession>A0ABN7ZFH6</accession>
<reference evidence="1 2" key="1">
    <citation type="submission" date="2021-08" db="EMBL/GenBank/DDBJ databases">
        <authorList>
            <person name="Peeters C."/>
        </authorList>
    </citation>
    <scope>NUCLEOTIDE SEQUENCE [LARGE SCALE GENOMIC DNA]</scope>
    <source>
        <strain evidence="1 2">LMG 23992</strain>
    </source>
</reference>
<protein>
    <recommendedName>
        <fullName evidence="3">DUF3179 domain-containing protein</fullName>
    </recommendedName>
</protein>
<comment type="caution">
    <text evidence="1">The sequence shown here is derived from an EMBL/GenBank/DDBJ whole genome shotgun (WGS) entry which is preliminary data.</text>
</comment>
<proteinExistence type="predicted"/>
<dbReference type="RefSeq" id="WP_224082746.1">
    <property type="nucleotide sequence ID" value="NZ_CAJZAI010000026.1"/>
</dbReference>
<gene>
    <name evidence="1" type="ORF">LMG23992_05314</name>
</gene>
<evidence type="ECO:0008006" key="3">
    <source>
        <dbReference type="Google" id="ProtNLM"/>
    </source>
</evidence>
<evidence type="ECO:0000313" key="1">
    <source>
        <dbReference type="EMBL" id="CAG9184715.1"/>
    </source>
</evidence>
<evidence type="ECO:0000313" key="2">
    <source>
        <dbReference type="Proteomes" id="UP000727654"/>
    </source>
</evidence>